<evidence type="ECO:0000313" key="3">
    <source>
        <dbReference type="Proteomes" id="UP000195447"/>
    </source>
</evidence>
<dbReference type="RefSeq" id="WP_087158168.1">
    <property type="nucleotide sequence ID" value="NZ_NFKM01000002.1"/>
</dbReference>
<evidence type="ECO:0000256" key="1">
    <source>
        <dbReference type="SAM" id="Phobius"/>
    </source>
</evidence>
<comment type="caution">
    <text evidence="2">The sequence shown here is derived from an EMBL/GenBank/DDBJ whole genome shotgun (WGS) entry which is preliminary data.</text>
</comment>
<keyword evidence="3" id="KW-1185">Reference proteome</keyword>
<dbReference type="Proteomes" id="UP000195447">
    <property type="component" value="Unassembled WGS sequence"/>
</dbReference>
<proteinExistence type="predicted"/>
<reference evidence="3" key="1">
    <citation type="submission" date="2017-04" db="EMBL/GenBank/DDBJ databases">
        <title>Function of individual gut microbiota members based on whole genome sequencing of pure cultures obtained from chicken caecum.</title>
        <authorList>
            <person name="Medvecky M."/>
            <person name="Cejkova D."/>
            <person name="Polansky O."/>
            <person name="Karasova D."/>
            <person name="Kubasova T."/>
            <person name="Cizek A."/>
            <person name="Rychlik I."/>
        </authorList>
    </citation>
    <scope>NUCLEOTIDE SEQUENCE [LARGE SCALE GENOMIC DNA]</scope>
    <source>
        <strain evidence="3">An178</strain>
    </source>
</reference>
<dbReference type="EMBL" id="NFKM01000002">
    <property type="protein sequence ID" value="OUP61726.1"/>
    <property type="molecule type" value="Genomic_DNA"/>
</dbReference>
<evidence type="ECO:0000313" key="2">
    <source>
        <dbReference type="EMBL" id="OUP61726.1"/>
    </source>
</evidence>
<keyword evidence="1" id="KW-0812">Transmembrane</keyword>
<protein>
    <submittedName>
        <fullName evidence="2">Uncharacterized protein</fullName>
    </submittedName>
</protein>
<name>A0A1Y4LYR1_9FIRM</name>
<feature type="transmembrane region" description="Helical" evidence="1">
    <location>
        <begin position="66"/>
        <end position="87"/>
    </location>
</feature>
<sequence length="95" mass="11072">MTRTTATKSSTRTSTRKSTATKKYEALMEQQFEIPEFGNVNWGKFDYYNHQQRIKKTNERIHQFKVFASISISVIIALLVFSIFVFLRFGLGVEI</sequence>
<keyword evidence="1" id="KW-1133">Transmembrane helix</keyword>
<gene>
    <name evidence="2" type="ORF">B5F14_01850</name>
</gene>
<dbReference type="AlphaFoldDB" id="A0A1Y4LYR1"/>
<keyword evidence="1" id="KW-0472">Membrane</keyword>
<accession>A0A1Y4LYR1</accession>
<organism evidence="2 3">
    <name type="scientific">Faecalitalea cylindroides</name>
    <dbReference type="NCBI Taxonomy" id="39483"/>
    <lineage>
        <taxon>Bacteria</taxon>
        <taxon>Bacillati</taxon>
        <taxon>Bacillota</taxon>
        <taxon>Erysipelotrichia</taxon>
        <taxon>Erysipelotrichales</taxon>
        <taxon>Erysipelotrichaceae</taxon>
        <taxon>Faecalitalea</taxon>
    </lineage>
</organism>